<keyword evidence="2" id="KW-1185">Reference proteome</keyword>
<accession>A0ABM8GVE6</accession>
<reference evidence="2" key="1">
    <citation type="journal article" date="2019" name="Int. J. Syst. Evol. Microbiol.">
        <title>The Global Catalogue of Microorganisms (GCM) 10K type strain sequencing project: providing services to taxonomists for standard genome sequencing and annotation.</title>
        <authorList>
            <consortium name="The Broad Institute Genomics Platform"/>
            <consortium name="The Broad Institute Genome Sequencing Center for Infectious Disease"/>
            <person name="Wu L."/>
            <person name="Ma J."/>
        </authorList>
    </citation>
    <scope>NUCLEOTIDE SEQUENCE [LARGE SCALE GENOMIC DNA]</scope>
    <source>
        <strain evidence="2">NBRC 108728</strain>
    </source>
</reference>
<protein>
    <submittedName>
        <fullName evidence="1">Uncharacterized protein</fullName>
    </submittedName>
</protein>
<dbReference type="Proteomes" id="UP001321486">
    <property type="component" value="Plasmid pNBRC108728a"/>
</dbReference>
<organism evidence="1 2">
    <name type="scientific">Frondihabitans sucicola</name>
    <dbReference type="NCBI Taxonomy" id="1268041"/>
    <lineage>
        <taxon>Bacteria</taxon>
        <taxon>Bacillati</taxon>
        <taxon>Actinomycetota</taxon>
        <taxon>Actinomycetes</taxon>
        <taxon>Micrococcales</taxon>
        <taxon>Microbacteriaceae</taxon>
        <taxon>Frondihabitans</taxon>
    </lineage>
</organism>
<proteinExistence type="predicted"/>
<name>A0ABM8GVE6_9MICO</name>
<evidence type="ECO:0000313" key="1">
    <source>
        <dbReference type="EMBL" id="BDZ52419.1"/>
    </source>
</evidence>
<evidence type="ECO:0000313" key="2">
    <source>
        <dbReference type="Proteomes" id="UP001321486"/>
    </source>
</evidence>
<keyword evidence="1" id="KW-0614">Plasmid</keyword>
<dbReference type="EMBL" id="AP027733">
    <property type="protein sequence ID" value="BDZ52419.1"/>
    <property type="molecule type" value="Genomic_DNA"/>
</dbReference>
<geneLocation type="plasmid" evidence="1 2">
    <name>pNBRC108728a</name>
</geneLocation>
<sequence length="145" mass="15613">MKRQDRRLEYERLGVVVSLRTESAGCHAGPRELEDRLRESAHGAVAIADLGCAHIRMRRRDLVDKAEGNSLALPRVGSSAVATSDVKASRVPSPTSEPCVSSLSTACEISSTATRKAAGVMPPIGSGRAFASDMGVRLERRRSRR</sequence>
<gene>
    <name evidence="1" type="ORF">GCM10025867_46600</name>
</gene>